<name>A0A182UEW6_9DIPT</name>
<keyword evidence="3" id="KW-1185">Reference proteome</keyword>
<dbReference type="EnsemblMetazoa" id="AMEC019139-RA">
    <property type="protein sequence ID" value="AMEC019139-PA"/>
    <property type="gene ID" value="AMEC019139"/>
</dbReference>
<evidence type="ECO:0000256" key="1">
    <source>
        <dbReference type="SAM" id="MobiDB-lite"/>
    </source>
</evidence>
<protein>
    <submittedName>
        <fullName evidence="2">Uncharacterized protein</fullName>
    </submittedName>
</protein>
<dbReference type="PANTHER" id="PTHR35454">
    <property type="entry name" value="AGAP005206-PA"/>
    <property type="match status" value="1"/>
</dbReference>
<dbReference type="AlphaFoldDB" id="A0A182UEW6"/>
<evidence type="ECO:0000313" key="2">
    <source>
        <dbReference type="EnsemblMetazoa" id="AMEC019139-PA"/>
    </source>
</evidence>
<dbReference type="PANTHER" id="PTHR35454:SF2">
    <property type="entry name" value="AGAP005206-PA"/>
    <property type="match status" value="1"/>
</dbReference>
<sequence length="354" mass="39470">MDAPASTESLPRKRPKASKKPQSSSKGESTKDRAPKFQSARSVFNAFQKHGAQNTEEIEKTLQKLVSPDALAKYVNEFATMSEENVLDKMKNSPEFVQCASWSEILDSVGFRETCNNELPLVLQIIAHTEQFPKPENANGVDFQLLYLNLASMMMGQPIRVMNQSTQDALKKVYEETVLQTSRADQKEEIAILHETLKTMRNPVQSNEQNIIVDDLRRLFADPNINPFRLPINQICSNNPVALVAGRFVPAHTDDPIVLPGEGHFTNWFTLVVSDVVEPCRLLDGTMTEAVKWGIIPDATFALVMVAIPPLVSFMVLTVTVLPLIELVDEVLRAEADADRGAYAQARLYSGEQE</sequence>
<dbReference type="Proteomes" id="UP000075902">
    <property type="component" value="Unassembled WGS sequence"/>
</dbReference>
<dbReference type="VEuPathDB" id="VectorBase:AMEC019139"/>
<proteinExistence type="predicted"/>
<feature type="region of interest" description="Disordered" evidence="1">
    <location>
        <begin position="1"/>
        <end position="38"/>
    </location>
</feature>
<evidence type="ECO:0000313" key="3">
    <source>
        <dbReference type="Proteomes" id="UP000075902"/>
    </source>
</evidence>
<reference evidence="3" key="1">
    <citation type="submission" date="2014-01" db="EMBL/GenBank/DDBJ databases">
        <title>The Genome Sequence of Anopheles melas CM1001059_A (V2).</title>
        <authorList>
            <consortium name="The Broad Institute Genomics Platform"/>
            <person name="Neafsey D.E."/>
            <person name="Besansky N."/>
            <person name="Howell P."/>
            <person name="Walton C."/>
            <person name="Young S.K."/>
            <person name="Zeng Q."/>
            <person name="Gargeya S."/>
            <person name="Fitzgerald M."/>
            <person name="Haas B."/>
            <person name="Abouelleil A."/>
            <person name="Allen A.W."/>
            <person name="Alvarado L."/>
            <person name="Arachchi H.M."/>
            <person name="Berlin A.M."/>
            <person name="Chapman S.B."/>
            <person name="Gainer-Dewar J."/>
            <person name="Goldberg J."/>
            <person name="Griggs A."/>
            <person name="Gujja S."/>
            <person name="Hansen M."/>
            <person name="Howarth C."/>
            <person name="Imamovic A."/>
            <person name="Ireland A."/>
            <person name="Larimer J."/>
            <person name="McCowan C."/>
            <person name="Murphy C."/>
            <person name="Pearson M."/>
            <person name="Poon T.W."/>
            <person name="Priest M."/>
            <person name="Roberts A."/>
            <person name="Saif S."/>
            <person name="Shea T."/>
            <person name="Sisk P."/>
            <person name="Sykes S."/>
            <person name="Wortman J."/>
            <person name="Nusbaum C."/>
            <person name="Birren B."/>
        </authorList>
    </citation>
    <scope>NUCLEOTIDE SEQUENCE [LARGE SCALE GENOMIC DNA]</scope>
    <source>
        <strain evidence="3">CM1001059</strain>
    </source>
</reference>
<accession>A0A182UEW6</accession>
<organism evidence="2 3">
    <name type="scientific">Anopheles melas</name>
    <dbReference type="NCBI Taxonomy" id="34690"/>
    <lineage>
        <taxon>Eukaryota</taxon>
        <taxon>Metazoa</taxon>
        <taxon>Ecdysozoa</taxon>
        <taxon>Arthropoda</taxon>
        <taxon>Hexapoda</taxon>
        <taxon>Insecta</taxon>
        <taxon>Pterygota</taxon>
        <taxon>Neoptera</taxon>
        <taxon>Endopterygota</taxon>
        <taxon>Diptera</taxon>
        <taxon>Nematocera</taxon>
        <taxon>Culicoidea</taxon>
        <taxon>Culicidae</taxon>
        <taxon>Anophelinae</taxon>
        <taxon>Anopheles</taxon>
    </lineage>
</organism>
<reference evidence="2" key="2">
    <citation type="submission" date="2020-05" db="UniProtKB">
        <authorList>
            <consortium name="EnsemblMetazoa"/>
        </authorList>
    </citation>
    <scope>IDENTIFICATION</scope>
    <source>
        <strain evidence="2">CM1001059</strain>
    </source>
</reference>